<feature type="signal peptide" evidence="1">
    <location>
        <begin position="1"/>
        <end position="31"/>
    </location>
</feature>
<name>A0ABX0GTM1_9ACTN</name>
<dbReference type="EMBL" id="JAANNP010000001">
    <property type="protein sequence ID" value="NHC13051.1"/>
    <property type="molecule type" value="Genomic_DNA"/>
</dbReference>
<evidence type="ECO:0000313" key="2">
    <source>
        <dbReference type="EMBL" id="NHC13051.1"/>
    </source>
</evidence>
<evidence type="ECO:0000313" key="3">
    <source>
        <dbReference type="Proteomes" id="UP000800981"/>
    </source>
</evidence>
<reference evidence="2 3" key="1">
    <citation type="submission" date="2020-03" db="EMBL/GenBank/DDBJ databases">
        <title>Two novel Motilibacter sp.</title>
        <authorList>
            <person name="Liu S."/>
        </authorList>
    </citation>
    <scope>NUCLEOTIDE SEQUENCE [LARGE SCALE GENOMIC DNA]</scope>
    <source>
        <strain evidence="2 3">E257</strain>
    </source>
</reference>
<evidence type="ECO:0008006" key="4">
    <source>
        <dbReference type="Google" id="ProtNLM"/>
    </source>
</evidence>
<feature type="chain" id="PRO_5046442611" description="Secreted protein" evidence="1">
    <location>
        <begin position="32"/>
        <end position="105"/>
    </location>
</feature>
<dbReference type="Proteomes" id="UP000800981">
    <property type="component" value="Unassembled WGS sequence"/>
</dbReference>
<keyword evidence="3" id="KW-1185">Reference proteome</keyword>
<organism evidence="2 3">
    <name type="scientific">Motilibacter deserti</name>
    <dbReference type="NCBI Taxonomy" id="2714956"/>
    <lineage>
        <taxon>Bacteria</taxon>
        <taxon>Bacillati</taxon>
        <taxon>Actinomycetota</taxon>
        <taxon>Actinomycetes</taxon>
        <taxon>Motilibacterales</taxon>
        <taxon>Motilibacteraceae</taxon>
        <taxon>Motilibacter</taxon>
    </lineage>
</organism>
<proteinExistence type="predicted"/>
<protein>
    <recommendedName>
        <fullName evidence="4">Secreted protein</fullName>
    </recommendedName>
</protein>
<evidence type="ECO:0000256" key="1">
    <source>
        <dbReference type="SAM" id="SignalP"/>
    </source>
</evidence>
<gene>
    <name evidence="2" type="ORF">G9H71_04570</name>
</gene>
<keyword evidence="1" id="KW-0732">Signal</keyword>
<accession>A0ABX0GTM1</accession>
<comment type="caution">
    <text evidence="2">The sequence shown here is derived from an EMBL/GenBank/DDBJ whole genome shotgun (WGS) entry which is preliminary data.</text>
</comment>
<dbReference type="RefSeq" id="WP_166278445.1">
    <property type="nucleotide sequence ID" value="NZ_JAANNP010000001.1"/>
</dbReference>
<sequence length="105" mass="10770">MNISRVRRSAAAVGAAAAVAALAFPTQNASAAEAATSPIRITPIVCPMYVTPIDPTPVSAAVAPVDGLIPLPPKCPKPPVILCPLATTTVYPPRQIILCPPRLLP</sequence>